<evidence type="ECO:0000313" key="1">
    <source>
        <dbReference type="EMBL" id="MBD1601970.1"/>
    </source>
</evidence>
<keyword evidence="2" id="KW-1185">Reference proteome</keyword>
<organism evidence="1 2">
    <name type="scientific">Pseudomonas typographi</name>
    <dbReference type="NCBI Taxonomy" id="2715964"/>
    <lineage>
        <taxon>Bacteria</taxon>
        <taxon>Pseudomonadati</taxon>
        <taxon>Pseudomonadota</taxon>
        <taxon>Gammaproteobacteria</taxon>
        <taxon>Pseudomonadales</taxon>
        <taxon>Pseudomonadaceae</taxon>
        <taxon>Pseudomonas</taxon>
    </lineage>
</organism>
<evidence type="ECO:0000313" key="2">
    <source>
        <dbReference type="Proteomes" id="UP000805841"/>
    </source>
</evidence>
<reference evidence="1 2" key="1">
    <citation type="journal article" date="2020" name="Insects">
        <title>Bacteria Belonging to Pseudomonas typographi sp. nov. from the Bark Beetle Ips typographus Have Genomic Potential to Aid in the Host Ecology.</title>
        <authorList>
            <person name="Peral-Aranega E."/>
            <person name="Saati-Santamaria Z."/>
            <person name="Kolarik M."/>
            <person name="Rivas R."/>
            <person name="Garcia-Fraile P."/>
        </authorList>
    </citation>
    <scope>NUCLEOTIDE SEQUENCE [LARGE SCALE GENOMIC DNA]</scope>
    <source>
        <strain evidence="1 2">CA3A</strain>
    </source>
</reference>
<proteinExistence type="predicted"/>
<comment type="caution">
    <text evidence="1">The sequence shown here is derived from an EMBL/GenBank/DDBJ whole genome shotgun (WGS) entry which is preliminary data.</text>
</comment>
<dbReference type="EMBL" id="JAAOCA010000047">
    <property type="protein sequence ID" value="MBD1601970.1"/>
    <property type="molecule type" value="Genomic_DNA"/>
</dbReference>
<dbReference type="Proteomes" id="UP000805841">
    <property type="component" value="Unassembled WGS sequence"/>
</dbReference>
<dbReference type="RefSeq" id="WP_190426172.1">
    <property type="nucleotide sequence ID" value="NZ_JAAOCA010000047.1"/>
</dbReference>
<accession>A0ABR7Z8T8</accession>
<gene>
    <name evidence="1" type="ORF">HAQ05_25160</name>
</gene>
<sequence length="80" mass="9340">MKEFRRKIGVGHGVLRSVTIDIQRKAREFGVELEKFPYPNMSAIQWLPVVARGEDVEMEKFSEWFDERYGKSSDYLSPNG</sequence>
<name>A0ABR7Z8T8_9PSED</name>
<protein>
    <submittedName>
        <fullName evidence="1">Uncharacterized protein</fullName>
    </submittedName>
</protein>